<feature type="domain" description="Fe2OG dioxygenase" evidence="8">
    <location>
        <begin position="78"/>
        <end position="178"/>
    </location>
</feature>
<evidence type="ECO:0000313" key="10">
    <source>
        <dbReference type="Proteomes" id="UP000298180"/>
    </source>
</evidence>
<organism evidence="9 10">
    <name type="scientific">Ramlibacter henchirensis</name>
    <dbReference type="NCBI Taxonomy" id="204072"/>
    <lineage>
        <taxon>Bacteria</taxon>
        <taxon>Pseudomonadati</taxon>
        <taxon>Pseudomonadota</taxon>
        <taxon>Betaproteobacteria</taxon>
        <taxon>Burkholderiales</taxon>
        <taxon>Comamonadaceae</taxon>
        <taxon>Ramlibacter</taxon>
    </lineage>
</organism>
<dbReference type="PANTHER" id="PTHR41536:SF1">
    <property type="entry name" value="PKHD-TYPE HYDROXYLASE YBIX"/>
    <property type="match status" value="1"/>
</dbReference>
<dbReference type="GO" id="GO:0005506">
    <property type="term" value="F:iron ion binding"/>
    <property type="evidence" value="ECO:0007669"/>
    <property type="project" value="UniProtKB-UniRule"/>
</dbReference>
<feature type="binding site" evidence="7">
    <location>
        <position position="97"/>
    </location>
    <ligand>
        <name>Fe cation</name>
        <dbReference type="ChEBI" id="CHEBI:24875"/>
    </ligand>
</feature>
<keyword evidence="10" id="KW-1185">Reference proteome</keyword>
<comment type="cofactor">
    <cofactor evidence="1 7">
        <name>L-ascorbate</name>
        <dbReference type="ChEBI" id="CHEBI:38290"/>
    </cofactor>
</comment>
<dbReference type="InterPro" id="IPR006620">
    <property type="entry name" value="Pro_4_hyd_alph"/>
</dbReference>
<feature type="binding site" evidence="7">
    <location>
        <position position="159"/>
    </location>
    <ligand>
        <name>Fe cation</name>
        <dbReference type="ChEBI" id="CHEBI:24875"/>
    </ligand>
</feature>
<sequence>MLLALPDLLTEDELALARRMLAQAPWADGRIGAGSQAVQAKNNEQLPKDCEAARSIGAMVLRALDRSPQFLSACLPRKVFPPRINRYSGETNAYGKHVDGSIRFGENGQRVRTDISCTVFLSDPGDYDGGELVVYEAGDERRFKPPAGDAVLYPGTHVHEVLPVTRGTRMAAFFWVESLVRTDEQRRLLHEFDLALTSVRQISGESPATVALMGTYHNLLRMWADT</sequence>
<keyword evidence="6 7" id="KW-0408">Iron</keyword>
<evidence type="ECO:0000256" key="7">
    <source>
        <dbReference type="HAMAP-Rule" id="MF_00657"/>
    </source>
</evidence>
<evidence type="ECO:0000259" key="8">
    <source>
        <dbReference type="PROSITE" id="PS51471"/>
    </source>
</evidence>
<comment type="caution">
    <text evidence="9">The sequence shown here is derived from an EMBL/GenBank/DDBJ whole genome shotgun (WGS) entry which is preliminary data.</text>
</comment>
<comment type="cofactor">
    <cofactor evidence="7">
        <name>Fe(2+)</name>
        <dbReference type="ChEBI" id="CHEBI:29033"/>
    </cofactor>
    <text evidence="7">Binds 1 Fe(2+) ion per subunit.</text>
</comment>
<dbReference type="RefSeq" id="WP_135264827.1">
    <property type="nucleotide sequence ID" value="NZ_SMLM01000003.1"/>
</dbReference>
<dbReference type="NCBIfam" id="NF003974">
    <property type="entry name" value="PRK05467.1-3"/>
    <property type="match status" value="1"/>
</dbReference>
<dbReference type="OrthoDB" id="9812472at2"/>
<evidence type="ECO:0000256" key="2">
    <source>
        <dbReference type="ARBA" id="ARBA00022723"/>
    </source>
</evidence>
<dbReference type="InterPro" id="IPR005123">
    <property type="entry name" value="Oxoglu/Fe-dep_dioxygenase_dom"/>
</dbReference>
<dbReference type="Proteomes" id="UP000298180">
    <property type="component" value="Unassembled WGS sequence"/>
</dbReference>
<gene>
    <name evidence="9" type="ORF">EZ313_18680</name>
</gene>
<dbReference type="PANTHER" id="PTHR41536">
    <property type="entry name" value="PKHD-TYPE HYDROXYLASE YBIX"/>
    <property type="match status" value="1"/>
</dbReference>
<evidence type="ECO:0000256" key="4">
    <source>
        <dbReference type="ARBA" id="ARBA00022964"/>
    </source>
</evidence>
<keyword evidence="4 7" id="KW-0223">Dioxygenase</keyword>
<dbReference type="GO" id="GO:0006879">
    <property type="term" value="P:intracellular iron ion homeostasis"/>
    <property type="evidence" value="ECO:0007669"/>
    <property type="project" value="TreeGrafter"/>
</dbReference>
<dbReference type="Gene3D" id="2.60.120.620">
    <property type="entry name" value="q2cbj1_9rhob like domain"/>
    <property type="match status" value="1"/>
</dbReference>
<feature type="binding site" evidence="7">
    <location>
        <position position="169"/>
    </location>
    <ligand>
        <name>2-oxoglutarate</name>
        <dbReference type="ChEBI" id="CHEBI:16810"/>
    </ligand>
</feature>
<evidence type="ECO:0000256" key="5">
    <source>
        <dbReference type="ARBA" id="ARBA00023002"/>
    </source>
</evidence>
<dbReference type="InterPro" id="IPR023550">
    <property type="entry name" value="PKHD_hydroxylase"/>
</dbReference>
<dbReference type="NCBIfam" id="NF003975">
    <property type="entry name" value="PRK05467.1-4"/>
    <property type="match status" value="1"/>
</dbReference>
<evidence type="ECO:0000256" key="3">
    <source>
        <dbReference type="ARBA" id="ARBA00022896"/>
    </source>
</evidence>
<dbReference type="InterPro" id="IPR044862">
    <property type="entry name" value="Pro_4_hyd_alph_FE2OG_OXY"/>
</dbReference>
<dbReference type="HAMAP" id="MF_00657">
    <property type="entry name" value="Hydroxyl_YbiX"/>
    <property type="match status" value="1"/>
</dbReference>
<reference evidence="9 10" key="1">
    <citation type="submission" date="2019-03" db="EMBL/GenBank/DDBJ databases">
        <title>Ramlibacter henchirensis DSM 14656, whole genome shotgun sequence.</title>
        <authorList>
            <person name="Zhang X."/>
            <person name="Feng G."/>
            <person name="Zhu H."/>
        </authorList>
    </citation>
    <scope>NUCLEOTIDE SEQUENCE [LARGE SCALE GENOMIC DNA]</scope>
    <source>
        <strain evidence="9 10">DSM 14656</strain>
    </source>
</reference>
<dbReference type="InterPro" id="IPR041097">
    <property type="entry name" value="PKHD_C"/>
</dbReference>
<dbReference type="EMBL" id="SMLM01000003">
    <property type="protein sequence ID" value="TFZ00486.1"/>
    <property type="molecule type" value="Genomic_DNA"/>
</dbReference>
<keyword evidence="3 7" id="KW-0847">Vitamin C</keyword>
<dbReference type="SMART" id="SM00702">
    <property type="entry name" value="P4Hc"/>
    <property type="match status" value="1"/>
</dbReference>
<feature type="binding site" evidence="7">
    <location>
        <position position="99"/>
    </location>
    <ligand>
        <name>Fe cation</name>
        <dbReference type="ChEBI" id="CHEBI:24875"/>
    </ligand>
</feature>
<evidence type="ECO:0000256" key="1">
    <source>
        <dbReference type="ARBA" id="ARBA00001961"/>
    </source>
</evidence>
<dbReference type="PROSITE" id="PS51471">
    <property type="entry name" value="FE2OG_OXY"/>
    <property type="match status" value="1"/>
</dbReference>
<keyword evidence="2 7" id="KW-0479">Metal-binding</keyword>
<accession>A0A4Z0BMD6</accession>
<keyword evidence="5 7" id="KW-0560">Oxidoreductase</keyword>
<evidence type="ECO:0000313" key="9">
    <source>
        <dbReference type="EMBL" id="TFZ00486.1"/>
    </source>
</evidence>
<dbReference type="Gene3D" id="4.10.860.20">
    <property type="entry name" value="Rabenosyn, Rab binding domain"/>
    <property type="match status" value="1"/>
</dbReference>
<dbReference type="GO" id="GO:0031418">
    <property type="term" value="F:L-ascorbic acid binding"/>
    <property type="evidence" value="ECO:0007669"/>
    <property type="project" value="UniProtKB-KW"/>
</dbReference>
<dbReference type="Pfam" id="PF18331">
    <property type="entry name" value="PKHD_C"/>
    <property type="match status" value="1"/>
</dbReference>
<dbReference type="AlphaFoldDB" id="A0A4Z0BMD6"/>
<dbReference type="GO" id="GO:0016706">
    <property type="term" value="F:2-oxoglutarate-dependent dioxygenase activity"/>
    <property type="evidence" value="ECO:0007669"/>
    <property type="project" value="UniProtKB-UniRule"/>
</dbReference>
<protein>
    <submittedName>
        <fullName evidence="9">Fe2+-dependent dioxygenase</fullName>
    </submittedName>
</protein>
<dbReference type="GO" id="GO:0006974">
    <property type="term" value="P:DNA damage response"/>
    <property type="evidence" value="ECO:0007669"/>
    <property type="project" value="TreeGrafter"/>
</dbReference>
<evidence type="ECO:0000256" key="6">
    <source>
        <dbReference type="ARBA" id="ARBA00023004"/>
    </source>
</evidence>
<proteinExistence type="inferred from homology"/>
<name>A0A4Z0BMD6_9BURK</name>
<dbReference type="Pfam" id="PF13640">
    <property type="entry name" value="2OG-FeII_Oxy_3"/>
    <property type="match status" value="1"/>
</dbReference>